<feature type="compositionally biased region" description="Acidic residues" evidence="1">
    <location>
        <begin position="598"/>
        <end position="637"/>
    </location>
</feature>
<dbReference type="STRING" id="1448308.A0A2T2NN38"/>
<dbReference type="EMBL" id="KZ678135">
    <property type="protein sequence ID" value="PSN66847.1"/>
    <property type="molecule type" value="Genomic_DNA"/>
</dbReference>
<dbReference type="AlphaFoldDB" id="A0A2T2NN38"/>
<evidence type="ECO:0000313" key="3">
    <source>
        <dbReference type="EMBL" id="PSN66847.1"/>
    </source>
</evidence>
<organism evidence="3 4">
    <name type="scientific">Corynespora cassiicola Philippines</name>
    <dbReference type="NCBI Taxonomy" id="1448308"/>
    <lineage>
        <taxon>Eukaryota</taxon>
        <taxon>Fungi</taxon>
        <taxon>Dikarya</taxon>
        <taxon>Ascomycota</taxon>
        <taxon>Pezizomycotina</taxon>
        <taxon>Dothideomycetes</taxon>
        <taxon>Pleosporomycetidae</taxon>
        <taxon>Pleosporales</taxon>
        <taxon>Corynesporascaceae</taxon>
        <taxon>Corynespora</taxon>
    </lineage>
</organism>
<feature type="compositionally biased region" description="Polar residues" evidence="1">
    <location>
        <begin position="72"/>
        <end position="93"/>
    </location>
</feature>
<dbReference type="PANTHER" id="PTHR23140:SF0">
    <property type="entry name" value="U2 SNRNP-ASSOCIATED SURP MOTIF-CONTAINING PROTEIN"/>
    <property type="match status" value="1"/>
</dbReference>
<keyword evidence="4" id="KW-1185">Reference proteome</keyword>
<dbReference type="InterPro" id="IPR000061">
    <property type="entry name" value="Surp"/>
</dbReference>
<dbReference type="PROSITE" id="PS50128">
    <property type="entry name" value="SURP"/>
    <property type="match status" value="1"/>
</dbReference>
<dbReference type="InterPro" id="IPR035967">
    <property type="entry name" value="SWAP/Surp_sf"/>
</dbReference>
<gene>
    <name evidence="3" type="ORF">BS50DRAFT_573642</name>
</gene>
<dbReference type="PANTHER" id="PTHR23140">
    <property type="entry name" value="RNA PROCESSING PROTEIN LD23810P"/>
    <property type="match status" value="1"/>
</dbReference>
<feature type="region of interest" description="Disordered" evidence="1">
    <location>
        <begin position="568"/>
        <end position="700"/>
    </location>
</feature>
<dbReference type="Gene3D" id="1.10.10.790">
    <property type="entry name" value="Surp module"/>
    <property type="match status" value="1"/>
</dbReference>
<dbReference type="Proteomes" id="UP000240883">
    <property type="component" value="Unassembled WGS sequence"/>
</dbReference>
<sequence length="700" mass="78355">MSSGFSGFSLKAGKAKVGDNSKVQEKSEKKKLGAGFDDGSDEDSSILGGQAPDSASAGHEHVPTGARRHFTGRNQKSMKSGPGTLQSSPPSRFSWSNNGNSSAISSAQPQFGSSFTAPPPMARPEEQGELYNQLVAKASCLPLAYEWDKERVASLFTEFPALKVLKVERLPPAGPGDDQRPSASVKITFEKTPTSSQEFNNALLKLNDKKYLGLGFYLHIDRYYGPGGLSSERRVLPFGAITKPKETKGIAPTSELGGTSLDRSIHEPETEKVVVVQRPPDLETTALIHRTAERVARNGMEFEAALMEVPRVREEERFAWLYDQTHPLNIYYRWNLARLIAPDAPGELFEDYGRWIPPPPLQDEFAYDEATLEDIKYTEEEHDKNDQPAVVVDYPGRPTHNYGMMAPRDRAYLNYCLRTLPRGPILAKDVADISLFAAENCTKGMDEIVSKIIDNTFEPLRPEDSPPPNRKELQQLILNTLAVIHDLTVSTMQSEGQAWKYRSLVGDELIKRGVFRWLELLPERLEMGLFLKTHFRKQVNEFLDAWKEMRLFDESILNTFDEQFNAKESLEEREKKNDQLMRRRQEMRARQAKQAEAGEAEGNNDGEAADGMDMDMDVDYDGESDPEGAEDAEDAIDGEQANPSKQLEDDVKGDAPPVPQQQVPQQTPVKVVDEIPGESEAARARRMRPKAEDMFASDEE</sequence>
<feature type="compositionally biased region" description="Basic and acidic residues" evidence="1">
    <location>
        <begin position="16"/>
        <end position="31"/>
    </location>
</feature>
<dbReference type="SUPFAM" id="SSF109905">
    <property type="entry name" value="Surp module (SWAP domain)"/>
    <property type="match status" value="1"/>
</dbReference>
<reference evidence="3 4" key="1">
    <citation type="journal article" date="2018" name="Front. Microbiol.">
        <title>Genome-Wide Analysis of Corynespora cassiicola Leaf Fall Disease Putative Effectors.</title>
        <authorList>
            <person name="Lopez D."/>
            <person name="Ribeiro S."/>
            <person name="Label P."/>
            <person name="Fumanal B."/>
            <person name="Venisse J.S."/>
            <person name="Kohler A."/>
            <person name="de Oliveira R.R."/>
            <person name="Labutti K."/>
            <person name="Lipzen A."/>
            <person name="Lail K."/>
            <person name="Bauer D."/>
            <person name="Ohm R.A."/>
            <person name="Barry K.W."/>
            <person name="Spatafora J."/>
            <person name="Grigoriev I.V."/>
            <person name="Martin F.M."/>
            <person name="Pujade-Renaud V."/>
        </authorList>
    </citation>
    <scope>NUCLEOTIDE SEQUENCE [LARGE SCALE GENOMIC DNA]</scope>
    <source>
        <strain evidence="3 4">Philippines</strain>
    </source>
</reference>
<dbReference type="InterPro" id="IPR051485">
    <property type="entry name" value="SR-CTD_assoc_factor"/>
</dbReference>
<proteinExistence type="predicted"/>
<evidence type="ECO:0000313" key="4">
    <source>
        <dbReference type="Proteomes" id="UP000240883"/>
    </source>
</evidence>
<dbReference type="GO" id="GO:0003723">
    <property type="term" value="F:RNA binding"/>
    <property type="evidence" value="ECO:0007669"/>
    <property type="project" value="InterPro"/>
</dbReference>
<dbReference type="GO" id="GO:0006396">
    <property type="term" value="P:RNA processing"/>
    <property type="evidence" value="ECO:0007669"/>
    <property type="project" value="InterPro"/>
</dbReference>
<accession>A0A2T2NN38</accession>
<dbReference type="Pfam" id="PF01805">
    <property type="entry name" value="Surp"/>
    <property type="match status" value="1"/>
</dbReference>
<feature type="domain" description="SURP motif" evidence="2">
    <location>
        <begin position="287"/>
        <end position="332"/>
    </location>
</feature>
<protein>
    <recommendedName>
        <fullName evidence="2">SURP motif domain-containing protein</fullName>
    </recommendedName>
</protein>
<feature type="compositionally biased region" description="Polar residues" evidence="1">
    <location>
        <begin position="107"/>
        <end position="116"/>
    </location>
</feature>
<feature type="compositionally biased region" description="Basic and acidic residues" evidence="1">
    <location>
        <begin position="568"/>
        <end position="589"/>
    </location>
</feature>
<feature type="compositionally biased region" description="Low complexity" evidence="1">
    <location>
        <begin position="660"/>
        <end position="670"/>
    </location>
</feature>
<feature type="compositionally biased region" description="Low complexity" evidence="1">
    <location>
        <begin position="94"/>
        <end position="106"/>
    </location>
</feature>
<name>A0A2T2NN38_CORCC</name>
<evidence type="ECO:0000256" key="1">
    <source>
        <dbReference type="SAM" id="MobiDB-lite"/>
    </source>
</evidence>
<evidence type="ECO:0000259" key="2">
    <source>
        <dbReference type="PROSITE" id="PS50128"/>
    </source>
</evidence>
<feature type="region of interest" description="Disordered" evidence="1">
    <location>
        <begin position="1"/>
        <end position="124"/>
    </location>
</feature>
<dbReference type="SMART" id="SM00648">
    <property type="entry name" value="SWAP"/>
    <property type="match status" value="1"/>
</dbReference>
<dbReference type="GO" id="GO:0005634">
    <property type="term" value="C:nucleus"/>
    <property type="evidence" value="ECO:0007669"/>
    <property type="project" value="TreeGrafter"/>
</dbReference>
<dbReference type="OrthoDB" id="377209at2759"/>